<organism evidence="3 4">
    <name type="scientific">Luteimonas fraxinea</name>
    <dbReference type="NCBI Taxonomy" id="2901869"/>
    <lineage>
        <taxon>Bacteria</taxon>
        <taxon>Pseudomonadati</taxon>
        <taxon>Pseudomonadota</taxon>
        <taxon>Gammaproteobacteria</taxon>
        <taxon>Lysobacterales</taxon>
        <taxon>Lysobacteraceae</taxon>
        <taxon>Luteimonas</taxon>
    </lineage>
</organism>
<keyword evidence="4" id="KW-1185">Reference proteome</keyword>
<comment type="caution">
    <text evidence="3">The sequence shown here is derived from an EMBL/GenBank/DDBJ whole genome shotgun (WGS) entry which is preliminary data.</text>
</comment>
<dbReference type="InterPro" id="IPR006222">
    <property type="entry name" value="GCVT_N"/>
</dbReference>
<dbReference type="Pfam" id="PF01571">
    <property type="entry name" value="GCV_T"/>
    <property type="match status" value="1"/>
</dbReference>
<accession>A0ABS8UFL5</accession>
<feature type="domain" description="GCVT N-terminal" evidence="2">
    <location>
        <begin position="58"/>
        <end position="243"/>
    </location>
</feature>
<dbReference type="PIRSF" id="PIRSF006487">
    <property type="entry name" value="GcvT"/>
    <property type="match status" value="1"/>
</dbReference>
<reference evidence="3" key="1">
    <citation type="submission" date="2021-12" db="EMBL/GenBank/DDBJ databases">
        <authorList>
            <person name="Ulrich A."/>
        </authorList>
    </citation>
    <scope>NUCLEOTIDE SEQUENCE</scope>
    <source>
        <strain evidence="3">A1P009</strain>
    </source>
</reference>
<keyword evidence="1" id="KW-0808">Transferase</keyword>
<dbReference type="InterPro" id="IPR027266">
    <property type="entry name" value="TrmE/GcvT-like"/>
</dbReference>
<dbReference type="SUPFAM" id="SSF103025">
    <property type="entry name" value="Folate-binding domain"/>
    <property type="match status" value="1"/>
</dbReference>
<evidence type="ECO:0000256" key="1">
    <source>
        <dbReference type="ARBA" id="ARBA00022576"/>
    </source>
</evidence>
<dbReference type="Proteomes" id="UP001430360">
    <property type="component" value="Unassembled WGS sequence"/>
</dbReference>
<dbReference type="Gene3D" id="3.30.1360.120">
    <property type="entry name" value="Probable tRNA modification gtpase trme, domain 1"/>
    <property type="match status" value="1"/>
</dbReference>
<sequence length="453" mass="51129">MKPTLIPHSPFMPYDKDVSFYSTSFGHLTPWEFSGWKSESMSWKTGCYLHAGLNPNFRNRVTGPDALRLIQDAGINDFTRFSIGASKHGVMCNALGNTMAEGMILRLGEDEFELMGHGPYVDYLVESGGYDVKSENLDAKTFLFQIAGPRSLDVMEALTGESLKDLRFLWHRPSRIRRDGLLKRDIDIRVYRLGVSRTLAYEVHGDIADAQAVYAAILQAGAPFGIERLGMQGYGLNHTEGGFAQSFIHYLHAWTEDGEFMHFLGEQFGEITAVLPGSAGPDITKRYANPYELGIGHLITFDHDFRGREALEKIARSPRRQIVTLEWNQDDVLEVYASQFRPDGDVQFMDFAANPIWQGYLSQHFADDVFVGERLVGMSSGRMFSYYYRQMISLAIVETAHANPGDALEVLWGEPGTRQKRIRAVVRRFPYIDLPFNRNIDTSVVPPAVEQES</sequence>
<name>A0ABS8UFL5_9GAMM</name>
<dbReference type="RefSeq" id="WP_232136318.1">
    <property type="nucleotide sequence ID" value="NZ_CP089507.1"/>
</dbReference>
<protein>
    <recommendedName>
        <fullName evidence="2">GCVT N-terminal domain-containing protein</fullName>
    </recommendedName>
</protein>
<dbReference type="InterPro" id="IPR029043">
    <property type="entry name" value="GcvT/YgfZ_C"/>
</dbReference>
<dbReference type="PANTHER" id="PTHR43757:SF2">
    <property type="entry name" value="AMINOMETHYLTRANSFERASE, MITOCHONDRIAL"/>
    <property type="match status" value="1"/>
</dbReference>
<proteinExistence type="predicted"/>
<dbReference type="EMBL" id="JAJQKU010000003">
    <property type="protein sequence ID" value="MCD9097300.1"/>
    <property type="molecule type" value="Genomic_DNA"/>
</dbReference>
<evidence type="ECO:0000259" key="2">
    <source>
        <dbReference type="Pfam" id="PF01571"/>
    </source>
</evidence>
<gene>
    <name evidence="3" type="ORF">LTT95_10165</name>
</gene>
<evidence type="ECO:0000313" key="3">
    <source>
        <dbReference type="EMBL" id="MCD9097300.1"/>
    </source>
</evidence>
<dbReference type="SUPFAM" id="SSF101790">
    <property type="entry name" value="Aminomethyltransferase beta-barrel domain"/>
    <property type="match status" value="1"/>
</dbReference>
<reference evidence="3" key="2">
    <citation type="journal article" date="2022" name="Syst. Appl. Microbiol.">
        <title>Physiological and genomic characterisation of Luteimonas fraxinea sp. nov., a bacterial species associated with trees tolerant to ash dieback.</title>
        <authorList>
            <person name="Ulrich K."/>
            <person name="Becker R."/>
            <person name="Behrendt U."/>
            <person name="Kube M."/>
            <person name="Schneck V."/>
            <person name="Ulrich A."/>
        </authorList>
    </citation>
    <scope>NUCLEOTIDE SEQUENCE</scope>
    <source>
        <strain evidence="3">A1P009</strain>
    </source>
</reference>
<dbReference type="PANTHER" id="PTHR43757">
    <property type="entry name" value="AMINOMETHYLTRANSFERASE"/>
    <property type="match status" value="1"/>
</dbReference>
<evidence type="ECO:0000313" key="4">
    <source>
        <dbReference type="Proteomes" id="UP001430360"/>
    </source>
</evidence>
<dbReference type="InterPro" id="IPR028896">
    <property type="entry name" value="GcvT/YgfZ/DmdA"/>
</dbReference>
<keyword evidence="1" id="KW-0032">Aminotransferase</keyword>